<accession>A0A2Z7D5M1</accession>
<keyword evidence="3" id="KW-1185">Reference proteome</keyword>
<keyword evidence="2" id="KW-0413">Isomerase</keyword>
<proteinExistence type="predicted"/>
<name>A0A2Z7D5M1_9LAMI</name>
<reference evidence="2 3" key="1">
    <citation type="journal article" date="2015" name="Proc. Natl. Acad. Sci. U.S.A.">
        <title>The resurrection genome of Boea hygrometrica: A blueprint for survival of dehydration.</title>
        <authorList>
            <person name="Xiao L."/>
            <person name="Yang G."/>
            <person name="Zhang L."/>
            <person name="Yang X."/>
            <person name="Zhao S."/>
            <person name="Ji Z."/>
            <person name="Zhou Q."/>
            <person name="Hu M."/>
            <person name="Wang Y."/>
            <person name="Chen M."/>
            <person name="Xu Y."/>
            <person name="Jin H."/>
            <person name="Xiao X."/>
            <person name="Hu G."/>
            <person name="Bao F."/>
            <person name="Hu Y."/>
            <person name="Wan P."/>
            <person name="Li L."/>
            <person name="Deng X."/>
            <person name="Kuang T."/>
            <person name="Xiang C."/>
            <person name="Zhu J.K."/>
            <person name="Oliver M.J."/>
            <person name="He Y."/>
        </authorList>
    </citation>
    <scope>NUCLEOTIDE SEQUENCE [LARGE SCALE GENOMIC DNA]</scope>
    <source>
        <strain evidence="3">cv. XS01</strain>
    </source>
</reference>
<evidence type="ECO:0000313" key="2">
    <source>
        <dbReference type="EMBL" id="KZV54783.1"/>
    </source>
</evidence>
<evidence type="ECO:0000256" key="1">
    <source>
        <dbReference type="SAM" id="MobiDB-lite"/>
    </source>
</evidence>
<organism evidence="2 3">
    <name type="scientific">Dorcoceras hygrometricum</name>
    <dbReference type="NCBI Taxonomy" id="472368"/>
    <lineage>
        <taxon>Eukaryota</taxon>
        <taxon>Viridiplantae</taxon>
        <taxon>Streptophyta</taxon>
        <taxon>Embryophyta</taxon>
        <taxon>Tracheophyta</taxon>
        <taxon>Spermatophyta</taxon>
        <taxon>Magnoliopsida</taxon>
        <taxon>eudicotyledons</taxon>
        <taxon>Gunneridae</taxon>
        <taxon>Pentapetalae</taxon>
        <taxon>asterids</taxon>
        <taxon>lamiids</taxon>
        <taxon>Lamiales</taxon>
        <taxon>Gesneriaceae</taxon>
        <taxon>Didymocarpoideae</taxon>
        <taxon>Trichosporeae</taxon>
        <taxon>Loxocarpinae</taxon>
        <taxon>Dorcoceras</taxon>
    </lineage>
</organism>
<dbReference type="AlphaFoldDB" id="A0A2Z7D5M1"/>
<dbReference type="Proteomes" id="UP000250235">
    <property type="component" value="Unassembled WGS sequence"/>
</dbReference>
<gene>
    <name evidence="2" type="ORF">F511_39924</name>
</gene>
<dbReference type="EMBL" id="KQ989126">
    <property type="protein sequence ID" value="KZV54783.1"/>
    <property type="molecule type" value="Genomic_DNA"/>
</dbReference>
<sequence length="186" mass="20175">MRPGSAIRIQRRAPTVVSEPRFGSVIQKTVLELHQKDTVFKIKNKIFFSGEPPHATAHLPHDSRQPWRTTLGSPAHTLRGDHGGLSQDVTAGLCSVSRQPLAGLSQRPSAAMRIMCGTCCRTRSGVPCAPVRHSMANAIGNMCGARAAPLLSAGTLIEQPENFEFSSFGQVCSDFKIKVRYCPRAP</sequence>
<protein>
    <submittedName>
        <fullName evidence="2">Peptidylprolyl isomerase (ISS)</fullName>
    </submittedName>
</protein>
<dbReference type="GO" id="GO:0016853">
    <property type="term" value="F:isomerase activity"/>
    <property type="evidence" value="ECO:0007669"/>
    <property type="project" value="UniProtKB-KW"/>
</dbReference>
<feature type="region of interest" description="Disordered" evidence="1">
    <location>
        <begin position="53"/>
        <end position="82"/>
    </location>
</feature>
<evidence type="ECO:0000313" key="3">
    <source>
        <dbReference type="Proteomes" id="UP000250235"/>
    </source>
</evidence>